<keyword evidence="2" id="KW-1185">Reference proteome</keyword>
<proteinExistence type="predicted"/>
<sequence>MRPWGTGVVFAGGLPPATILPGNGINGSTYLQWLNSRGDTVRTVRIPRDTLESVPVRLLARRGYYYVAGISDGAGTG</sequence>
<organism evidence="1 2">
    <name type="scientific">Hymenobacter duratus</name>
    <dbReference type="NCBI Taxonomy" id="2771356"/>
    <lineage>
        <taxon>Bacteria</taxon>
        <taxon>Pseudomonadati</taxon>
        <taxon>Bacteroidota</taxon>
        <taxon>Cytophagia</taxon>
        <taxon>Cytophagales</taxon>
        <taxon>Hymenobacteraceae</taxon>
        <taxon>Hymenobacter</taxon>
    </lineage>
</organism>
<accession>A0ABR8JL75</accession>
<dbReference type="RefSeq" id="WP_190785103.1">
    <property type="nucleotide sequence ID" value="NZ_JACWZZ010000003.1"/>
</dbReference>
<dbReference type="EMBL" id="JACWZZ010000003">
    <property type="protein sequence ID" value="MBD2716117.1"/>
    <property type="molecule type" value="Genomic_DNA"/>
</dbReference>
<evidence type="ECO:0000313" key="2">
    <source>
        <dbReference type="Proteomes" id="UP000642468"/>
    </source>
</evidence>
<dbReference type="Proteomes" id="UP000642468">
    <property type="component" value="Unassembled WGS sequence"/>
</dbReference>
<reference evidence="1 2" key="1">
    <citation type="submission" date="2020-09" db="EMBL/GenBank/DDBJ databases">
        <authorList>
            <person name="Kim M.K."/>
        </authorList>
    </citation>
    <scope>NUCLEOTIDE SEQUENCE [LARGE SCALE GENOMIC DNA]</scope>
    <source>
        <strain evidence="1 2">BT646</strain>
    </source>
</reference>
<comment type="caution">
    <text evidence="1">The sequence shown here is derived from an EMBL/GenBank/DDBJ whole genome shotgun (WGS) entry which is preliminary data.</text>
</comment>
<gene>
    <name evidence="1" type="ORF">IC231_13815</name>
</gene>
<protein>
    <submittedName>
        <fullName evidence="1">Uncharacterized protein</fullName>
    </submittedName>
</protein>
<name>A0ABR8JL75_9BACT</name>
<evidence type="ECO:0000313" key="1">
    <source>
        <dbReference type="EMBL" id="MBD2716117.1"/>
    </source>
</evidence>